<evidence type="ECO:0000313" key="2">
    <source>
        <dbReference type="Proteomes" id="UP000886851"/>
    </source>
</evidence>
<proteinExistence type="predicted"/>
<dbReference type="EMBL" id="DXCV01000061">
    <property type="protein sequence ID" value="HIY88827.1"/>
    <property type="molecule type" value="Genomic_DNA"/>
</dbReference>
<protein>
    <submittedName>
        <fullName evidence="1">Ribonucleotide-diphosphate reductase subunit alpha</fullName>
    </submittedName>
</protein>
<dbReference type="CDD" id="cd06223">
    <property type="entry name" value="PRTases_typeI"/>
    <property type="match status" value="1"/>
</dbReference>
<dbReference type="InterPro" id="IPR029057">
    <property type="entry name" value="PRTase-like"/>
</dbReference>
<accession>A0A9D1ZJG8</accession>
<reference evidence="1" key="2">
    <citation type="submission" date="2021-04" db="EMBL/GenBank/DDBJ databases">
        <authorList>
            <person name="Gilroy R."/>
        </authorList>
    </citation>
    <scope>NUCLEOTIDE SEQUENCE</scope>
    <source>
        <strain evidence="1">Gambia2-208</strain>
    </source>
</reference>
<dbReference type="Gene3D" id="3.40.50.2020">
    <property type="match status" value="1"/>
</dbReference>
<dbReference type="InterPro" id="IPR000836">
    <property type="entry name" value="PRTase_dom"/>
</dbReference>
<dbReference type="SUPFAM" id="SSF53271">
    <property type="entry name" value="PRTase-like"/>
    <property type="match status" value="1"/>
</dbReference>
<dbReference type="Proteomes" id="UP000886851">
    <property type="component" value="Unassembled WGS sequence"/>
</dbReference>
<evidence type="ECO:0000313" key="1">
    <source>
        <dbReference type="EMBL" id="HIY88827.1"/>
    </source>
</evidence>
<reference evidence="1" key="1">
    <citation type="journal article" date="2021" name="PeerJ">
        <title>Extensive microbial diversity within the chicken gut microbiome revealed by metagenomics and culture.</title>
        <authorList>
            <person name="Gilroy R."/>
            <person name="Ravi A."/>
            <person name="Getino M."/>
            <person name="Pursley I."/>
            <person name="Horton D.L."/>
            <person name="Alikhan N.F."/>
            <person name="Baker D."/>
            <person name="Gharbi K."/>
            <person name="Hall N."/>
            <person name="Watson M."/>
            <person name="Adriaenssens E.M."/>
            <person name="Foster-Nyarko E."/>
            <person name="Jarju S."/>
            <person name="Secka A."/>
            <person name="Antonio M."/>
            <person name="Oren A."/>
            <person name="Chaudhuri R.R."/>
            <person name="La Ragione R."/>
            <person name="Hildebrand F."/>
            <person name="Pallen M.J."/>
        </authorList>
    </citation>
    <scope>NUCLEOTIDE SEQUENCE</scope>
    <source>
        <strain evidence="1">Gambia2-208</strain>
    </source>
</reference>
<comment type="caution">
    <text evidence="1">The sequence shown here is derived from an EMBL/GenBank/DDBJ whole genome shotgun (WGS) entry which is preliminary data.</text>
</comment>
<name>A0A9D1ZJG8_9BACE</name>
<gene>
    <name evidence="1" type="ORF">H9824_09010</name>
</gene>
<sequence length="192" mass="21681">MAQAISESIKRQLAKPQVWFCKYFPVRIRNVGEDAIEARNLVWAFKDAQEEATERVAQMTAGYLVSQYGDKVKDMTFICVPASSEEKNESRYKHFCQRVSELSGIANGFSLVHVSGERQAVHEHRHDKSITVADLVELDALQIKGKTICIFDDVISTGQSYGMFADRLERLGANVAGGIFLGRTHYKYKKEN</sequence>
<dbReference type="AlphaFoldDB" id="A0A9D1ZJG8"/>
<organism evidence="1 2">
    <name type="scientific">Candidatus Bacteroides pullicola</name>
    <dbReference type="NCBI Taxonomy" id="2838475"/>
    <lineage>
        <taxon>Bacteria</taxon>
        <taxon>Pseudomonadati</taxon>
        <taxon>Bacteroidota</taxon>
        <taxon>Bacteroidia</taxon>
        <taxon>Bacteroidales</taxon>
        <taxon>Bacteroidaceae</taxon>
        <taxon>Bacteroides</taxon>
    </lineage>
</organism>